<dbReference type="PANTHER" id="PTHR43775:SF51">
    <property type="entry name" value="INACTIVE PHENOLPHTHIOCEROL SYNTHESIS POLYKETIDE SYNTHASE TYPE I PKS1-RELATED"/>
    <property type="match status" value="1"/>
</dbReference>
<evidence type="ECO:0000256" key="1">
    <source>
        <dbReference type="ARBA" id="ARBA00004792"/>
    </source>
</evidence>
<dbReference type="PROSITE" id="PS50075">
    <property type="entry name" value="CARRIER"/>
    <property type="match status" value="3"/>
</dbReference>
<evidence type="ECO:0000313" key="14">
    <source>
        <dbReference type="Proteomes" id="UP001180754"/>
    </source>
</evidence>
<dbReference type="PROSITE" id="PS52019">
    <property type="entry name" value="PKS_MFAS_DH"/>
    <property type="match status" value="1"/>
</dbReference>
<dbReference type="SMART" id="SM00827">
    <property type="entry name" value="PKS_AT"/>
    <property type="match status" value="3"/>
</dbReference>
<dbReference type="Gene3D" id="6.10.140.1830">
    <property type="match status" value="1"/>
</dbReference>
<dbReference type="InterPro" id="IPR036736">
    <property type="entry name" value="ACP-like_sf"/>
</dbReference>
<keyword evidence="3" id="KW-0597">Phosphoprotein</keyword>
<dbReference type="Pfam" id="PF22621">
    <property type="entry name" value="CurL-like_PKS_C"/>
    <property type="match status" value="1"/>
</dbReference>
<dbReference type="SMART" id="SM00825">
    <property type="entry name" value="PKS_KS"/>
    <property type="match status" value="2"/>
</dbReference>
<dbReference type="Gene3D" id="3.90.180.10">
    <property type="entry name" value="Medium-chain alcohol dehydrogenases, catalytic domain"/>
    <property type="match status" value="1"/>
</dbReference>
<feature type="domain" description="Ketosynthase family 3 (KS3)" evidence="11">
    <location>
        <begin position="2153"/>
        <end position="2580"/>
    </location>
</feature>
<dbReference type="SUPFAM" id="SSF50129">
    <property type="entry name" value="GroES-like"/>
    <property type="match status" value="1"/>
</dbReference>
<dbReference type="Gene3D" id="3.40.50.11460">
    <property type="match status" value="1"/>
</dbReference>
<dbReference type="InterPro" id="IPR020843">
    <property type="entry name" value="ER"/>
</dbReference>
<evidence type="ECO:0000256" key="2">
    <source>
        <dbReference type="ARBA" id="ARBA00022450"/>
    </source>
</evidence>
<dbReference type="InterPro" id="IPR002364">
    <property type="entry name" value="Quin_OxRdtase/zeta-crystal_CS"/>
</dbReference>
<proteinExistence type="predicted"/>
<dbReference type="InterPro" id="IPR014031">
    <property type="entry name" value="Ketoacyl_synth_C"/>
</dbReference>
<dbReference type="Gene3D" id="3.40.47.10">
    <property type="match status" value="2"/>
</dbReference>
<dbReference type="PROSITE" id="PS52004">
    <property type="entry name" value="KS3_2"/>
    <property type="match status" value="2"/>
</dbReference>
<dbReference type="InterPro" id="IPR016036">
    <property type="entry name" value="Malonyl_transacylase_ACP-bd"/>
</dbReference>
<dbReference type="InterPro" id="IPR049551">
    <property type="entry name" value="PKS_DH_C"/>
</dbReference>
<dbReference type="InterPro" id="IPR049552">
    <property type="entry name" value="PKS_DH_N"/>
</dbReference>
<name>A0ABU2XC47_9ACTN</name>
<dbReference type="SUPFAM" id="SSF53901">
    <property type="entry name" value="Thiolase-like"/>
    <property type="match status" value="2"/>
</dbReference>
<evidence type="ECO:0000256" key="7">
    <source>
        <dbReference type="ARBA" id="ARBA00023315"/>
    </source>
</evidence>
<dbReference type="InterPro" id="IPR049900">
    <property type="entry name" value="PKS_mFAS_DH"/>
</dbReference>
<evidence type="ECO:0000259" key="11">
    <source>
        <dbReference type="PROSITE" id="PS52004"/>
    </source>
</evidence>
<dbReference type="Pfam" id="PF00109">
    <property type="entry name" value="ketoacyl-synt"/>
    <property type="match status" value="2"/>
</dbReference>
<dbReference type="Pfam" id="PF18369">
    <property type="entry name" value="PKS_DE"/>
    <property type="match status" value="1"/>
</dbReference>
<accession>A0ABU2XC47</accession>
<protein>
    <submittedName>
        <fullName evidence="13">SDR family NAD(P)-dependent oxidoreductase</fullName>
    </submittedName>
</protein>
<dbReference type="CDD" id="cd05195">
    <property type="entry name" value="enoyl_red"/>
    <property type="match status" value="1"/>
</dbReference>
<evidence type="ECO:0000259" key="12">
    <source>
        <dbReference type="PROSITE" id="PS52019"/>
    </source>
</evidence>
<dbReference type="PROSITE" id="PS01162">
    <property type="entry name" value="QOR_ZETA_CRYSTAL"/>
    <property type="match status" value="1"/>
</dbReference>
<dbReference type="SMART" id="SM00822">
    <property type="entry name" value="PKS_KR"/>
    <property type="match status" value="2"/>
</dbReference>
<dbReference type="NCBIfam" id="NF045894">
    <property type="entry name" value="PKS_plus_SDR"/>
    <property type="match status" value="1"/>
</dbReference>
<feature type="domain" description="Carrier" evidence="10">
    <location>
        <begin position="4207"/>
        <end position="4282"/>
    </location>
</feature>
<dbReference type="Pfam" id="PF22953">
    <property type="entry name" value="SpnB_Rossmann"/>
    <property type="match status" value="1"/>
</dbReference>
<feature type="compositionally biased region" description="Basic and acidic residues" evidence="9">
    <location>
        <begin position="2918"/>
        <end position="2941"/>
    </location>
</feature>
<dbReference type="CDD" id="cd08956">
    <property type="entry name" value="KR_3_FAS_SDR_x"/>
    <property type="match status" value="1"/>
</dbReference>
<evidence type="ECO:0000256" key="4">
    <source>
        <dbReference type="ARBA" id="ARBA00022679"/>
    </source>
</evidence>
<dbReference type="InterPro" id="IPR041618">
    <property type="entry name" value="PKS_DE"/>
</dbReference>
<feature type="domain" description="PKS/mFAS DH" evidence="12">
    <location>
        <begin position="3078"/>
        <end position="3372"/>
    </location>
</feature>
<dbReference type="SUPFAM" id="SSF51735">
    <property type="entry name" value="NAD(P)-binding Rossmann-fold domains"/>
    <property type="match status" value="5"/>
</dbReference>
<dbReference type="Pfam" id="PF00550">
    <property type="entry name" value="PP-binding"/>
    <property type="match status" value="3"/>
</dbReference>
<dbReference type="InterPro" id="IPR009081">
    <property type="entry name" value="PP-bd_ACP"/>
</dbReference>
<keyword evidence="4" id="KW-0808">Transferase</keyword>
<feature type="domain" description="Carrier" evidence="10">
    <location>
        <begin position="478"/>
        <end position="554"/>
    </location>
</feature>
<feature type="domain" description="Carrier" evidence="10">
    <location>
        <begin position="2044"/>
        <end position="2119"/>
    </location>
</feature>
<dbReference type="Pfam" id="PF13602">
    <property type="entry name" value="ADH_zinc_N_2"/>
    <property type="match status" value="1"/>
</dbReference>
<evidence type="ECO:0000256" key="6">
    <source>
        <dbReference type="ARBA" id="ARBA00023268"/>
    </source>
</evidence>
<dbReference type="SMART" id="SM00826">
    <property type="entry name" value="PKS_DH"/>
    <property type="match status" value="1"/>
</dbReference>
<dbReference type="InterPro" id="IPR057326">
    <property type="entry name" value="KR_dom"/>
</dbReference>
<dbReference type="InterPro" id="IPR018201">
    <property type="entry name" value="Ketoacyl_synth_AS"/>
</dbReference>
<dbReference type="Pfam" id="PF02801">
    <property type="entry name" value="Ketoacyl-synt_C"/>
    <property type="match status" value="2"/>
</dbReference>
<dbReference type="InterPro" id="IPR014030">
    <property type="entry name" value="Ketoacyl_synth_N"/>
</dbReference>
<dbReference type="InterPro" id="IPR020807">
    <property type="entry name" value="PKS_DH"/>
</dbReference>
<dbReference type="Gene3D" id="3.40.366.10">
    <property type="entry name" value="Malonyl-Coenzyme A Acyl Carrier Protein, domain 2"/>
    <property type="match status" value="3"/>
</dbReference>
<dbReference type="SUPFAM" id="SSF47336">
    <property type="entry name" value="ACP-like"/>
    <property type="match status" value="3"/>
</dbReference>
<evidence type="ECO:0000313" key="13">
    <source>
        <dbReference type="EMBL" id="MDT0543481.1"/>
    </source>
</evidence>
<dbReference type="InterPro" id="IPR006162">
    <property type="entry name" value="Ppantetheine_attach_site"/>
</dbReference>
<feature type="region of interest" description="Disordered" evidence="9">
    <location>
        <begin position="2120"/>
        <end position="2147"/>
    </location>
</feature>
<dbReference type="Pfam" id="PF00698">
    <property type="entry name" value="Acyl_transf_1"/>
    <property type="match status" value="3"/>
</dbReference>
<dbReference type="Pfam" id="PF16197">
    <property type="entry name" value="KAsynt_C_assoc"/>
    <property type="match status" value="2"/>
</dbReference>
<feature type="compositionally biased region" description="Low complexity" evidence="9">
    <location>
        <begin position="2127"/>
        <end position="2144"/>
    </location>
</feature>
<dbReference type="CDD" id="cd08952">
    <property type="entry name" value="KR_1_SDR_x"/>
    <property type="match status" value="1"/>
</dbReference>
<feature type="region of interest" description="C-terminal hotdog fold" evidence="8">
    <location>
        <begin position="3226"/>
        <end position="3372"/>
    </location>
</feature>
<dbReference type="Gene3D" id="1.10.1200.10">
    <property type="entry name" value="ACP-like"/>
    <property type="match status" value="3"/>
</dbReference>
<dbReference type="InterPro" id="IPR020806">
    <property type="entry name" value="PKS_PP-bd"/>
</dbReference>
<feature type="region of interest" description="Disordered" evidence="9">
    <location>
        <begin position="2904"/>
        <end position="2948"/>
    </location>
</feature>
<dbReference type="InterPro" id="IPR055123">
    <property type="entry name" value="SpnB-like_Rossmann"/>
</dbReference>
<dbReference type="Pfam" id="PF21089">
    <property type="entry name" value="PKS_DH_N"/>
    <property type="match status" value="1"/>
</dbReference>
<gene>
    <name evidence="13" type="ORF">RND15_12240</name>
</gene>
<dbReference type="Pfam" id="PF08659">
    <property type="entry name" value="KR"/>
    <property type="match status" value="2"/>
</dbReference>
<dbReference type="InterPro" id="IPR013154">
    <property type="entry name" value="ADH-like_N"/>
</dbReference>
<keyword evidence="6" id="KW-0511">Multifunctional enzyme</keyword>
<evidence type="ECO:0000259" key="10">
    <source>
        <dbReference type="PROSITE" id="PS50075"/>
    </source>
</evidence>
<evidence type="ECO:0000256" key="5">
    <source>
        <dbReference type="ARBA" id="ARBA00023194"/>
    </source>
</evidence>
<evidence type="ECO:0000256" key="8">
    <source>
        <dbReference type="PROSITE-ProRule" id="PRU01363"/>
    </source>
</evidence>
<dbReference type="InterPro" id="IPR011032">
    <property type="entry name" value="GroES-like_sf"/>
</dbReference>
<dbReference type="InterPro" id="IPR014043">
    <property type="entry name" value="Acyl_transferase_dom"/>
</dbReference>
<dbReference type="Pfam" id="PF14765">
    <property type="entry name" value="PS-DH"/>
    <property type="match status" value="1"/>
</dbReference>
<comment type="pathway">
    <text evidence="1">Antibiotic biosynthesis.</text>
</comment>
<dbReference type="RefSeq" id="WP_311723894.1">
    <property type="nucleotide sequence ID" value="NZ_JAVRFD010000005.1"/>
</dbReference>
<feature type="domain" description="Ketosynthase family 3 (KS3)" evidence="11">
    <location>
        <begin position="583"/>
        <end position="1009"/>
    </location>
</feature>
<reference evidence="13" key="1">
    <citation type="submission" date="2024-05" db="EMBL/GenBank/DDBJ databases">
        <title>30 novel species of actinomycetes from the DSMZ collection.</title>
        <authorList>
            <person name="Nouioui I."/>
        </authorList>
    </citation>
    <scope>NUCLEOTIDE SEQUENCE</scope>
    <source>
        <strain evidence="13">DSM 41529</strain>
    </source>
</reference>
<dbReference type="EMBL" id="JAVRFD010000005">
    <property type="protein sequence ID" value="MDT0543481.1"/>
    <property type="molecule type" value="Genomic_DNA"/>
</dbReference>
<dbReference type="InterPro" id="IPR016035">
    <property type="entry name" value="Acyl_Trfase/lysoPLipase"/>
</dbReference>
<feature type="region of interest" description="N-terminal hotdog fold" evidence="8">
    <location>
        <begin position="3078"/>
        <end position="3207"/>
    </location>
</feature>
<dbReference type="CDD" id="cd00833">
    <property type="entry name" value="PKS"/>
    <property type="match status" value="2"/>
</dbReference>
<dbReference type="InterPro" id="IPR042104">
    <property type="entry name" value="PKS_dehydratase_sf"/>
</dbReference>
<organism evidence="13 14">
    <name type="scientific">Streptomyces lonegramiae</name>
    <dbReference type="NCBI Taxonomy" id="3075524"/>
    <lineage>
        <taxon>Bacteria</taxon>
        <taxon>Bacillati</taxon>
        <taxon>Actinomycetota</taxon>
        <taxon>Actinomycetes</taxon>
        <taxon>Kitasatosporales</taxon>
        <taxon>Streptomycetaceae</taxon>
        <taxon>Streptomyces</taxon>
    </lineage>
</organism>
<feature type="active site" description="Proton donor; for dehydratase activity" evidence="8">
    <location>
        <position position="3287"/>
    </location>
</feature>
<dbReference type="SMART" id="SM00823">
    <property type="entry name" value="PKS_PP"/>
    <property type="match status" value="3"/>
</dbReference>
<keyword evidence="5" id="KW-0045">Antibiotic biosynthesis</keyword>
<dbReference type="Gene3D" id="3.30.70.3290">
    <property type="match status" value="3"/>
</dbReference>
<keyword evidence="7" id="KW-0012">Acyltransferase</keyword>
<dbReference type="InterPro" id="IPR020841">
    <property type="entry name" value="PKS_Beta-ketoAc_synthase_dom"/>
</dbReference>
<dbReference type="SMART" id="SM00829">
    <property type="entry name" value="PKS_ER"/>
    <property type="match status" value="1"/>
</dbReference>
<dbReference type="InterPro" id="IPR036291">
    <property type="entry name" value="NAD(P)-bd_dom_sf"/>
</dbReference>
<keyword evidence="14" id="KW-1185">Reference proteome</keyword>
<evidence type="ECO:0000256" key="9">
    <source>
        <dbReference type="SAM" id="MobiDB-lite"/>
    </source>
</evidence>
<feature type="region of interest" description="Disordered" evidence="9">
    <location>
        <begin position="1994"/>
        <end position="2027"/>
    </location>
</feature>
<dbReference type="SUPFAM" id="SSF52151">
    <property type="entry name" value="FabD/lysophospholipase-like"/>
    <property type="match status" value="3"/>
</dbReference>
<feature type="region of interest" description="Disordered" evidence="9">
    <location>
        <begin position="428"/>
        <end position="457"/>
    </location>
</feature>
<dbReference type="SUPFAM" id="SSF55048">
    <property type="entry name" value="Probable ACP-binding domain of malonyl-CoA ACP transacylase"/>
    <property type="match status" value="3"/>
</dbReference>
<dbReference type="Gene3D" id="3.10.129.110">
    <property type="entry name" value="Polyketide synthase dehydratase"/>
    <property type="match status" value="1"/>
</dbReference>
<dbReference type="InterPro" id="IPR013968">
    <property type="entry name" value="PKS_KR"/>
</dbReference>
<feature type="active site" description="Proton acceptor; for dehydratase activity" evidence="8">
    <location>
        <position position="3110"/>
    </location>
</feature>
<comment type="caution">
    <text evidence="13">The sequence shown here is derived from an EMBL/GenBank/DDBJ whole genome shotgun (WGS) entry which is preliminary data.</text>
</comment>
<dbReference type="InterPro" id="IPR050091">
    <property type="entry name" value="PKS_NRPS_Biosynth_Enz"/>
</dbReference>
<sequence length="4364" mass="459976">MPKPQGESAAAGLPWILSGRTTAALLAQARRLHDHVADHPRLPMEDISHSLAHTRPASAHRAAVLAPDREGYLRGLDALARGEDAPGVVRGTAAAAGDGVVFIFPGQGTQWPRMAADLLTTSPVFRQAIDDCSDAFQPHVAWSLEAVLRGARGAPLLERTDVVQPALFAVMVGLSELWRSHGVEPTAVVGHCIGEVAAAHVAGALSLSDAARVVIECSRAEMALSGCGASIAVAQSEAQLRPLLRRWAGRLTIAAVNGPMATVVGGDREAAEELLAHLADTGVRAREVAIDFAAHTALVDVLRDDLLGSLSSIVAGASRVPFYSSVTGGLLDTEGLDASYWHRNVATTVRFESATTEVLRAGQRCFVEVSPHPTLAMCVQATAEEVVRGERVVVTPTLHRGQPGLHGFRTALAELYVRGAPIDPVPAFSVPGGRPVELPTDTSAGPDGPDDTAEPGTSALVDRLAPYSVAERKRRLCDLVRAEAAHVLGSVAEADAALPTVARQENFGAIGFDSAAAVQLRNRLSDAAGLLLPFTLAFDHPTPTAVADHLHSLLFAPEDTGAEPSPADGRGPAAPGVAAITDEEPIAIIGMAGRFPGGARTPEELWELLADGVDALSPFPVDRGWDPEKFYDPDPARPGTYYQREAGFLRDADKFDAEFFGISPREAVAMDPQQRLLLETAWEAIERAGIAPETLRGSRTGVFAGVAPLDYSPRMHQASPELEGYLVTGNIGAAASGRISYVLGLEGPAISVDTACSSSLVALHLAIQALRSGECSLALAGGATVLSTPGMFIEFSRQRGLAPDGRCKAYAAGADGTGWGEGAGMLLVERLSDARRLRHRVLAVVRGSAVNQDGASNGLTAPNGPSQQRVIRTALANARLTASDVDAVEGHGTGTKLGDPIEAQALLATYGQGRSGDRPLWLGSVKSNIGHTQWAAGVIGVIKMVLAIRRGVLPRTLHVDRPSDYVDWSAGAVRLLTDSVAWPDHGHPRRAGVSSFGVSGTNAHVILEEAPAAEPADTSDGSPLATRPPLPLPWVISAKSAQALRSQARQLHAFVSAEPELDPADVGHSLAVGRSAFDHRAVVLGQDRADFLPGLEAVASGEPHASVVTGLAGRASARVVFVFPGQGGQWAGMGLRLLETSPVFAQSINDCEQALAPHTDWTLTDILHRPDTDPAWQRADIIQPVLFSVMVSLAALWRSHGLHPDAVIGHSQGEIAAAHVSGALTLPDAAKIIALRSKALHALHGQGGMAAVPLPEQDVTELIHQRWPGQLWVAGVNSPQSTVISGNIDALTQAVEHLNTRDVRAKRIPVDYASHCPHVETIKTELLRLLDGITPQPATIPFHSTVDGEWKDTTGLDAHYWYRNLRQPVRFAHAIHTLTQEEHHTFIEISPHPTLTPAIQDTTDTTDTPITVISTLRRNHDDHHQHLHSLAHAHTTGHPITWHPTHQHHNHTDLPTYPFQHQRYWLNTPTGGVEPGTDISAARFWEAVEGEDTNAIATLLDVAPGTSLDALLPALSAWRKERRDQAVTDTWRYQEVWKPVVLSDTGRLPLGGWLIAIPSRQAEHPHVDAILDGLARHGLPTVPLLLDGAHTDLPLLEQYLAQAMAKASSGDRAVAGVLSLLALDEEPHPHHPEVPLGTALTLTLVQALINRDNFAARLWCATQDAVAAAAPSDELGHPLQAMVWGLGRTAALEHPDLWGGLIDLPADLTERGLRHLIDALTTCHGEQELALRATGLRTRRLARATSTVATAPEDTRHWTPTGTVLITGGTGAIGSLLAQRIAERHPDCHLLLVSRRGPDAPEATALHDRLTDLGATVTLAACDVADPDALAGLIAGIPPTRPLTAVVHTAGVLEDNTLTAQTPRHLTSVLGPKSHAAHHLHALTQDLSLDAFVLFSSVAAPFGATGQANYAAANAYLDALAEHRRARGLAATSIAWGNWGGDGLAGTHTAQAYLRKRGFPPMAPHLALATLEQAVLSPHAQLVVADIDWGKFPPAPHTRDIQGSGPAPGAADSSGGTGPGDGTRGTTANLAARLAGQSAAERYDTLLGLIGSHTAAVLGHSNSEAIAADRAFRELGFTSVTAVELRNHLVAATGLRLPSSLAFDRPTPAKLAAHLLAELTEPGPGDPAASATTSSVPAGGASAARNADEVDTADPVAIVGWACRYPGGIASPEDLWTFITAHRDAVGDFPTDRGWDLKRLFDPDPDRRGTSYSRQGAFLHDAGEFDAEFFGISPREAAAMDPQQRLLLETSWEALERAGINPQDLQSSPTGVFTGSNAQDFTAQLRQAPPEVSEGYALTGSFNSVASGRISYALGLEGPAVSVDTACSSSLVALHLACQSLRAGECSLALAGGATVMTSPFNFVEFSRQRGLAADGRCKAFSTTADGTGWGEGVGMVVVERLSDARRNGHHVLAVVRGSAVNQDGASNGLTAPNGPSQQRVIRAALAAAGVAAADVDAVEAHGTGTTLGDPIEAQALLATYGQGRPADRALWLGTVKSNIGHTQSAAGVAGVIKTVLALRHGVLPRTLHVSEPTPHVDWSAGAVRLLTDDQPWPDTGRPRRAGVSSFGVSGTNAHVILEQAPPVEAPAKTVFPDPLTLPWPISATSEEALRAQARRLRAYVAERPDLDPADVGRSLATGRAVFEHRAVLLGNGPDDFRRALDDLAAGEPSRKVVQGSATGRGKIAFVCSGQGTQRSGMGHQLYRTSTVFARALDEVCAHLDPYLEHPLTEVLFADEKSETSTLLHRTAYTQPALFALQTALYRLVTEEFGLAPDYLAGHSLGELTAAHLAGVLSLPDAAALVAARALAMQRLPATGAMVAVEATEAELRLRLSGLEDRADIAAVNAPGSLVLTGDHDTVHHIADAFRAQGRKVTSLQVGGAFHSPQMDPLCDEIERTAESLTYHRPHTPLVTASAGDESARGSERGEAGGPVRGEEDRSEPGADPGTPEFWALQARRTVHYASAVERLHARGVNTFLELGPDATLTALVHRNLPDHSPVAVSLLHPDQRETHSVLTALATVHAHSRPIAWRRHYAERPHPAPRHAELPTYAFQHRRYWLPTPVASGDVTTAGLDAAEHPLLCAAVQLADGDGCLLTGRLSPRTHPWLADHAIAGTVVLPGTAFVELALRAGDQVGCAGLEELTLHTPLHLPAEGEVVLQVAVGAADETGRRELSIHARTDVDGDGGSPGARWTRHADGSLTAATPDGEGIDDDLAAWAAVWPPPGAEPLDLDGVYDRFAEADFGYGPAFQGLRAAWRYGGETLAEVRLPDQPASEASRFGLHPALLDAALQTMWLVTPDGEAAPEQLGGPDQGLPFAWRGVSLRAAGPSALRVRLRRLGPDTVAATMADETGRPVASVESLTLRPVSGHTLQAPDATEAAVRDALLGLDWTEVPRPEAQPDPGRCAVIGADGLGLRPALRAAAGDGRWPGLEVMDDQAAQADPADLSALVQSLVAGGPVPDVVIATCQTDDGAETVRARTRQVLELLQQWLAEERLAGARLVLVTSGAVATGPAEGVTDLAGAAAWGLVRSAQSEHPDCFVLVDVDGSEESRAALPATVGLGEPQLAVRGGRMLAPRLVRKSAGSTTDDGLVLPRGPESWRLECPGAGSLDGLAPVASPAATMSLGPAEVRVAVRAAGLNFRDVLLALGMMPGNTGLGSEGAGIVLEVGAEVTDLVAGDRVMGVFPAAFGPVAVVERATLARMPNGWSFAQAASVPVVFATAYYGLVDLARLRPGESVLIHAAAGGVGMAATQIARHLGAEVYATAGPGKWHVLRAQGIQDDHLASSRTLDFAQRFTATSGGRGVDVVLNCLSQEFVDASLRLVVGDGGRFLEMGKTDIRDPERLAIDHPGLRYQAYDLMEAGPERVGEILRTVLDLFGRGVLAPLPTTCWDIRQAEHAFRHLQQGRHIGKNVLTLPTDWDPAGTVLVTGGTGVLGAALARHLAATGRARHLLLASRRGPDAPGADELRRELSELGAQVTIAPCDLGDRASTARLLESVPDEQPLTAVVHAAGIVDDATIGSLTPRHLDTVLAAKVDAARHLHELTRHLDLGAFVLFSSIAGVVGSPGQGNYAAANAFLDALAYQRRAAGLPAVSLAWGLWEEASGMTGHLDRTDHTRLARLGIKPHTTSQALSLFDAAVTRHQPVLVPARLDLPDPSSGAPTLPPLYRGLVSSEARRTRPNRRTAGAGPSALRARLSGHDPAGQHEIVLALIRSHSALVLGHNEPDAIHPGSHFRALGFDSLTAVELRNRLNTATGLRLPATLAFDHPTPGELATYVKDRVLHNGGTATVAPVLAELDRLEAAMSRVEKDDAIRFRIVTRLQSLLLKWNGSDGTADHNDGADRLASATAGEVLDYIKNDLGLS</sequence>
<dbReference type="SMART" id="SM01294">
    <property type="entry name" value="PKS_PP_betabranch"/>
    <property type="match status" value="1"/>
</dbReference>
<dbReference type="InterPro" id="IPR001227">
    <property type="entry name" value="Ac_transferase_dom_sf"/>
</dbReference>
<dbReference type="PROSITE" id="PS00012">
    <property type="entry name" value="PHOSPHOPANTETHEINE"/>
    <property type="match status" value="1"/>
</dbReference>
<feature type="compositionally biased region" description="Low complexity" evidence="9">
    <location>
        <begin position="2003"/>
        <end position="2014"/>
    </location>
</feature>
<dbReference type="Pfam" id="PF08240">
    <property type="entry name" value="ADH_N"/>
    <property type="match status" value="1"/>
</dbReference>
<dbReference type="Proteomes" id="UP001180754">
    <property type="component" value="Unassembled WGS sequence"/>
</dbReference>
<dbReference type="PROSITE" id="PS00606">
    <property type="entry name" value="KS3_1"/>
    <property type="match status" value="2"/>
</dbReference>
<dbReference type="Gene3D" id="3.40.50.720">
    <property type="entry name" value="NAD(P)-binding Rossmann-like Domain"/>
    <property type="match status" value="2"/>
</dbReference>
<keyword evidence="2" id="KW-0596">Phosphopantetheine</keyword>
<evidence type="ECO:0000256" key="3">
    <source>
        <dbReference type="ARBA" id="ARBA00022553"/>
    </source>
</evidence>
<dbReference type="InterPro" id="IPR016039">
    <property type="entry name" value="Thiolase-like"/>
</dbReference>
<dbReference type="InterPro" id="IPR032821">
    <property type="entry name" value="PKS_assoc"/>
</dbReference>
<dbReference type="PANTHER" id="PTHR43775">
    <property type="entry name" value="FATTY ACID SYNTHASE"/>
    <property type="match status" value="1"/>
</dbReference>